<keyword evidence="3" id="KW-1185">Reference proteome</keyword>
<feature type="compositionally biased region" description="Basic and acidic residues" evidence="1">
    <location>
        <begin position="32"/>
        <end position="50"/>
    </location>
</feature>
<evidence type="ECO:0000313" key="3">
    <source>
        <dbReference type="Proteomes" id="UP000092884"/>
    </source>
</evidence>
<accession>A0A1B1U3Y4</accession>
<evidence type="ECO:0000313" key="2">
    <source>
        <dbReference type="EMBL" id="ANV97487.1"/>
    </source>
</evidence>
<dbReference type="RefSeq" id="WP_066338547.1">
    <property type="nucleotide sequence ID" value="NZ_CP016503.1"/>
</dbReference>
<sequence length="154" mass="17225">MSGNGERDNLAPLIKRVVTWVAKKATMKPSKKTTEKGIKESEQRSGKELINDPYVKTNNITRKGKQQIKENDKIGTIPEKDFKASVENIQNSGKNIPNGEYPKEGIGNYGGDAYKMPNGSIYGIRSKLENESSAIERLYPKTKEGKQLKWHSGK</sequence>
<name>A0A1B1U3Y4_9HELI</name>
<reference evidence="3" key="1">
    <citation type="submission" date="2016-07" db="EMBL/GenBank/DDBJ databases">
        <authorList>
            <person name="Florea S."/>
            <person name="Webb J.S."/>
            <person name="Jaromczyk J."/>
            <person name="Schardl C.L."/>
        </authorList>
    </citation>
    <scope>NUCLEOTIDE SEQUENCE [LARGE SCALE GENOMIC DNA]</scope>
    <source>
        <strain evidence="3">MIT 01-6242</strain>
    </source>
</reference>
<gene>
    <name evidence="2" type="ORF">BBW65_01060</name>
</gene>
<proteinExistence type="predicted"/>
<dbReference type="STRING" id="222136.BBW65_01060"/>
<feature type="region of interest" description="Disordered" evidence="1">
    <location>
        <begin position="24"/>
        <end position="56"/>
    </location>
</feature>
<evidence type="ECO:0000256" key="1">
    <source>
        <dbReference type="SAM" id="MobiDB-lite"/>
    </source>
</evidence>
<dbReference type="Proteomes" id="UP000092884">
    <property type="component" value="Chromosome"/>
</dbReference>
<dbReference type="EMBL" id="CP016503">
    <property type="protein sequence ID" value="ANV97487.1"/>
    <property type="molecule type" value="Genomic_DNA"/>
</dbReference>
<dbReference type="KEGG" id="het:BBW65_01060"/>
<organism evidence="2 3">
    <name type="scientific">Helicobacter enhydrae</name>
    <dbReference type="NCBI Taxonomy" id="222136"/>
    <lineage>
        <taxon>Bacteria</taxon>
        <taxon>Pseudomonadati</taxon>
        <taxon>Campylobacterota</taxon>
        <taxon>Epsilonproteobacteria</taxon>
        <taxon>Campylobacterales</taxon>
        <taxon>Helicobacteraceae</taxon>
        <taxon>Helicobacter</taxon>
    </lineage>
</organism>
<protein>
    <submittedName>
        <fullName evidence="2">Uncharacterized protein</fullName>
    </submittedName>
</protein>
<dbReference type="AlphaFoldDB" id="A0A1B1U3Y4"/>